<dbReference type="AlphaFoldDB" id="A0A1W1BNU7"/>
<evidence type="ECO:0000313" key="2">
    <source>
        <dbReference type="EMBL" id="SFV55152.1"/>
    </source>
</evidence>
<dbReference type="GO" id="GO:0030151">
    <property type="term" value="F:molybdenum ion binding"/>
    <property type="evidence" value="ECO:0007669"/>
    <property type="project" value="InterPro"/>
</dbReference>
<proteinExistence type="predicted"/>
<reference evidence="2" key="1">
    <citation type="submission" date="2016-10" db="EMBL/GenBank/DDBJ databases">
        <authorList>
            <person name="de Groot N.N."/>
        </authorList>
    </citation>
    <scope>NUCLEOTIDE SEQUENCE</scope>
</reference>
<name>A0A1W1BNU7_9ZZZZ</name>
<protein>
    <recommendedName>
        <fullName evidence="1">MOSC domain-containing protein</fullName>
    </recommendedName>
</protein>
<evidence type="ECO:0000259" key="1">
    <source>
        <dbReference type="PROSITE" id="PS51340"/>
    </source>
</evidence>
<sequence>MKKNSGRVLALYITKDDANKTRLSKQSIKVDADGVEEDKFYAKDPQRTILITTQESYALAEANNIAIEKGLLGENILIDINPYSLLPGQKLTIGDVELEITQNCTLCKGLTSVHSKLPKLLKNDRGIFAKVCNKATISVGDAVLF</sequence>
<accession>A0A1W1BNU7</accession>
<dbReference type="Gene3D" id="2.40.33.20">
    <property type="entry name" value="PK beta-barrel domain-like"/>
    <property type="match status" value="1"/>
</dbReference>
<dbReference type="GO" id="GO:0003824">
    <property type="term" value="F:catalytic activity"/>
    <property type="evidence" value="ECO:0007669"/>
    <property type="project" value="InterPro"/>
</dbReference>
<feature type="domain" description="MOSC" evidence="1">
    <location>
        <begin position="22"/>
        <end position="145"/>
    </location>
</feature>
<dbReference type="InterPro" id="IPR011037">
    <property type="entry name" value="Pyrv_Knase-like_insert_dom_sf"/>
</dbReference>
<gene>
    <name evidence="2" type="ORF">MNB_SM-5-42</name>
</gene>
<dbReference type="EMBL" id="FPHH01000031">
    <property type="protein sequence ID" value="SFV55152.1"/>
    <property type="molecule type" value="Genomic_DNA"/>
</dbReference>
<organism evidence="2">
    <name type="scientific">hydrothermal vent metagenome</name>
    <dbReference type="NCBI Taxonomy" id="652676"/>
    <lineage>
        <taxon>unclassified sequences</taxon>
        <taxon>metagenomes</taxon>
        <taxon>ecological metagenomes</taxon>
    </lineage>
</organism>
<dbReference type="GO" id="GO:0030170">
    <property type="term" value="F:pyridoxal phosphate binding"/>
    <property type="evidence" value="ECO:0007669"/>
    <property type="project" value="InterPro"/>
</dbReference>
<dbReference type="PROSITE" id="PS51340">
    <property type="entry name" value="MOSC"/>
    <property type="match status" value="1"/>
</dbReference>
<dbReference type="Pfam" id="PF03473">
    <property type="entry name" value="MOSC"/>
    <property type="match status" value="1"/>
</dbReference>
<dbReference type="SUPFAM" id="SSF50800">
    <property type="entry name" value="PK beta-barrel domain-like"/>
    <property type="match status" value="1"/>
</dbReference>
<dbReference type="InterPro" id="IPR005302">
    <property type="entry name" value="MoCF_Sase_C"/>
</dbReference>